<evidence type="ECO:0000256" key="1">
    <source>
        <dbReference type="SAM" id="MobiDB-lite"/>
    </source>
</evidence>
<evidence type="ECO:0000313" key="3">
    <source>
        <dbReference type="Proteomes" id="UP000289738"/>
    </source>
</evidence>
<gene>
    <name evidence="2" type="ORF">Ahy_A02g007378</name>
</gene>
<reference evidence="2 3" key="1">
    <citation type="submission" date="2019-01" db="EMBL/GenBank/DDBJ databases">
        <title>Sequencing of cultivated peanut Arachis hypogaea provides insights into genome evolution and oil improvement.</title>
        <authorList>
            <person name="Chen X."/>
        </authorList>
    </citation>
    <scope>NUCLEOTIDE SEQUENCE [LARGE SCALE GENOMIC DNA]</scope>
    <source>
        <strain evidence="3">cv. Fuhuasheng</strain>
        <tissue evidence="2">Leaves</tissue>
    </source>
</reference>
<proteinExistence type="predicted"/>
<protein>
    <submittedName>
        <fullName evidence="2">Uncharacterized protein</fullName>
    </submittedName>
</protein>
<dbReference type="EMBL" id="SDMP01000002">
    <property type="protein sequence ID" value="RYR73079.1"/>
    <property type="molecule type" value="Genomic_DNA"/>
</dbReference>
<evidence type="ECO:0000313" key="2">
    <source>
        <dbReference type="EMBL" id="RYR73079.1"/>
    </source>
</evidence>
<comment type="caution">
    <text evidence="2">The sequence shown here is derived from an EMBL/GenBank/DDBJ whole genome shotgun (WGS) entry which is preliminary data.</text>
</comment>
<keyword evidence="3" id="KW-1185">Reference proteome</keyword>
<organism evidence="2 3">
    <name type="scientific">Arachis hypogaea</name>
    <name type="common">Peanut</name>
    <dbReference type="NCBI Taxonomy" id="3818"/>
    <lineage>
        <taxon>Eukaryota</taxon>
        <taxon>Viridiplantae</taxon>
        <taxon>Streptophyta</taxon>
        <taxon>Embryophyta</taxon>
        <taxon>Tracheophyta</taxon>
        <taxon>Spermatophyta</taxon>
        <taxon>Magnoliopsida</taxon>
        <taxon>eudicotyledons</taxon>
        <taxon>Gunneridae</taxon>
        <taxon>Pentapetalae</taxon>
        <taxon>rosids</taxon>
        <taxon>fabids</taxon>
        <taxon>Fabales</taxon>
        <taxon>Fabaceae</taxon>
        <taxon>Papilionoideae</taxon>
        <taxon>50 kb inversion clade</taxon>
        <taxon>dalbergioids sensu lato</taxon>
        <taxon>Dalbergieae</taxon>
        <taxon>Pterocarpus clade</taxon>
        <taxon>Arachis</taxon>
    </lineage>
</organism>
<dbReference type="AlphaFoldDB" id="A0A445ECP2"/>
<sequence>MISIGLNALAIAKHEGSQNDEVFRVPKPRTISIAAYAEDEDKSESIVIKDESGLNGSASKDRQANTRYRKSTNESSQAGYNFLNQYLFVLLSFGFISRFF</sequence>
<accession>A0A445ECP2</accession>
<feature type="region of interest" description="Disordered" evidence="1">
    <location>
        <begin position="53"/>
        <end position="75"/>
    </location>
</feature>
<name>A0A445ECP2_ARAHY</name>
<dbReference type="Proteomes" id="UP000289738">
    <property type="component" value="Chromosome A02"/>
</dbReference>